<dbReference type="AlphaFoldDB" id="A0A8J2XMZ2"/>
<sequence length="64" mass="6773">MTKLLSSSGVALMLLALVALGYFASHSMALSFQAMIGSDASKPDTEPPNSGYPPLFITTQRLLN</sequence>
<proteinExistence type="predicted"/>
<dbReference type="EMBL" id="BMDX01000003">
    <property type="protein sequence ID" value="GGA68884.1"/>
    <property type="molecule type" value="Genomic_DNA"/>
</dbReference>
<name>A0A8J2XMZ2_9GAMM</name>
<evidence type="ECO:0000313" key="2">
    <source>
        <dbReference type="Proteomes" id="UP000619743"/>
    </source>
</evidence>
<accession>A0A8J2XMZ2</accession>
<keyword evidence="2" id="KW-1185">Reference proteome</keyword>
<protein>
    <submittedName>
        <fullName evidence="1">Uncharacterized protein</fullName>
    </submittedName>
</protein>
<comment type="caution">
    <text evidence="1">The sequence shown here is derived from an EMBL/GenBank/DDBJ whole genome shotgun (WGS) entry which is preliminary data.</text>
</comment>
<evidence type="ECO:0000313" key="1">
    <source>
        <dbReference type="EMBL" id="GGA68884.1"/>
    </source>
</evidence>
<dbReference type="Proteomes" id="UP000619743">
    <property type="component" value="Unassembled WGS sequence"/>
</dbReference>
<organism evidence="1 2">
    <name type="scientific">Neiella marina</name>
    <dbReference type="NCBI Taxonomy" id="508461"/>
    <lineage>
        <taxon>Bacteria</taxon>
        <taxon>Pseudomonadati</taxon>
        <taxon>Pseudomonadota</taxon>
        <taxon>Gammaproteobacteria</taxon>
        <taxon>Alteromonadales</taxon>
        <taxon>Echinimonadaceae</taxon>
        <taxon>Neiella</taxon>
    </lineage>
</organism>
<reference evidence="2" key="1">
    <citation type="journal article" date="2019" name="Int. J. Syst. Evol. Microbiol.">
        <title>The Global Catalogue of Microorganisms (GCM) 10K type strain sequencing project: providing services to taxonomists for standard genome sequencing and annotation.</title>
        <authorList>
            <consortium name="The Broad Institute Genomics Platform"/>
            <consortium name="The Broad Institute Genome Sequencing Center for Infectious Disease"/>
            <person name="Wu L."/>
            <person name="Ma J."/>
        </authorList>
    </citation>
    <scope>NUCLEOTIDE SEQUENCE [LARGE SCALE GENOMIC DNA]</scope>
    <source>
        <strain evidence="2">CGMCC 1.10130</strain>
    </source>
</reference>
<gene>
    <name evidence="1" type="ORF">GCM10011369_08130</name>
</gene>